<gene>
    <name evidence="5" type="ORF">E0H73_14975</name>
</gene>
<dbReference type="Gene3D" id="1.10.10.10">
    <property type="entry name" value="Winged helix-like DNA-binding domain superfamily/Winged helix DNA-binding domain"/>
    <property type="match status" value="1"/>
</dbReference>
<keyword evidence="6" id="KW-1185">Reference proteome</keyword>
<evidence type="ECO:0000313" key="5">
    <source>
        <dbReference type="EMBL" id="TCC62022.1"/>
    </source>
</evidence>
<dbReference type="Proteomes" id="UP000291144">
    <property type="component" value="Unassembled WGS sequence"/>
</dbReference>
<dbReference type="Pfam" id="PF07729">
    <property type="entry name" value="FCD"/>
    <property type="match status" value="1"/>
</dbReference>
<dbReference type="InterPro" id="IPR008920">
    <property type="entry name" value="TF_FadR/GntR_C"/>
</dbReference>
<dbReference type="InterPro" id="IPR011711">
    <property type="entry name" value="GntR_C"/>
</dbReference>
<dbReference type="Pfam" id="PF00392">
    <property type="entry name" value="GntR"/>
    <property type="match status" value="1"/>
</dbReference>
<dbReference type="GO" id="GO:0003700">
    <property type="term" value="F:DNA-binding transcription factor activity"/>
    <property type="evidence" value="ECO:0007669"/>
    <property type="project" value="InterPro"/>
</dbReference>
<reference evidence="5 6" key="1">
    <citation type="submission" date="2019-02" db="EMBL/GenBank/DDBJ databases">
        <title>Kribbella capetownensis sp. nov. and Kribbella speibonae sp. nov., isolated from soil.</title>
        <authorList>
            <person name="Curtis S.M."/>
            <person name="Norton I."/>
            <person name="Everest G.J."/>
            <person name="Meyers P.R."/>
        </authorList>
    </citation>
    <scope>NUCLEOTIDE SEQUENCE [LARGE SCALE GENOMIC DNA]</scope>
    <source>
        <strain evidence="5 6">NRRL B-24813</strain>
    </source>
</reference>
<evidence type="ECO:0000259" key="4">
    <source>
        <dbReference type="PROSITE" id="PS50949"/>
    </source>
</evidence>
<dbReference type="SUPFAM" id="SSF46785">
    <property type="entry name" value="Winged helix' DNA-binding domain"/>
    <property type="match status" value="1"/>
</dbReference>
<dbReference type="RefSeq" id="WP_131355524.1">
    <property type="nucleotide sequence ID" value="NZ_SJKB01000004.1"/>
</dbReference>
<dbReference type="Gene3D" id="1.20.120.530">
    <property type="entry name" value="GntR ligand-binding domain-like"/>
    <property type="match status" value="1"/>
</dbReference>
<protein>
    <submittedName>
        <fullName evidence="5">GntR family transcriptional regulator</fullName>
    </submittedName>
</protein>
<dbReference type="GO" id="GO:0003677">
    <property type="term" value="F:DNA binding"/>
    <property type="evidence" value="ECO:0007669"/>
    <property type="project" value="UniProtKB-KW"/>
</dbReference>
<dbReference type="InterPro" id="IPR036388">
    <property type="entry name" value="WH-like_DNA-bd_sf"/>
</dbReference>
<dbReference type="EMBL" id="SJKB01000004">
    <property type="protein sequence ID" value="TCC62022.1"/>
    <property type="molecule type" value="Genomic_DNA"/>
</dbReference>
<organism evidence="5 6">
    <name type="scientific">Kribbella pittospori</name>
    <dbReference type="NCBI Taxonomy" id="722689"/>
    <lineage>
        <taxon>Bacteria</taxon>
        <taxon>Bacillati</taxon>
        <taxon>Actinomycetota</taxon>
        <taxon>Actinomycetes</taxon>
        <taxon>Propionibacteriales</taxon>
        <taxon>Kribbellaceae</taxon>
        <taxon>Kribbella</taxon>
    </lineage>
</organism>
<dbReference type="SUPFAM" id="SSF48008">
    <property type="entry name" value="GntR ligand-binding domain-like"/>
    <property type="match status" value="1"/>
</dbReference>
<evidence type="ECO:0000313" key="6">
    <source>
        <dbReference type="Proteomes" id="UP000291144"/>
    </source>
</evidence>
<dbReference type="PANTHER" id="PTHR43537:SF5">
    <property type="entry name" value="UXU OPERON TRANSCRIPTIONAL REGULATOR"/>
    <property type="match status" value="1"/>
</dbReference>
<keyword evidence="2" id="KW-0238">DNA-binding</keyword>
<dbReference type="InterPro" id="IPR036390">
    <property type="entry name" value="WH_DNA-bd_sf"/>
</dbReference>
<dbReference type="OrthoDB" id="3186208at2"/>
<dbReference type="CDD" id="cd07377">
    <property type="entry name" value="WHTH_GntR"/>
    <property type="match status" value="1"/>
</dbReference>
<accession>A0A4V2MB70</accession>
<evidence type="ECO:0000256" key="2">
    <source>
        <dbReference type="ARBA" id="ARBA00023125"/>
    </source>
</evidence>
<feature type="domain" description="HTH gntR-type" evidence="4">
    <location>
        <begin position="1"/>
        <end position="68"/>
    </location>
</feature>
<proteinExistence type="predicted"/>
<evidence type="ECO:0000256" key="1">
    <source>
        <dbReference type="ARBA" id="ARBA00023015"/>
    </source>
</evidence>
<keyword evidence="3" id="KW-0804">Transcription</keyword>
<name>A0A4V2MB70_9ACTN</name>
<dbReference type="SMART" id="SM00345">
    <property type="entry name" value="HTH_GNTR"/>
    <property type="match status" value="1"/>
</dbReference>
<evidence type="ECO:0000256" key="3">
    <source>
        <dbReference type="ARBA" id="ARBA00023163"/>
    </source>
</evidence>
<dbReference type="PANTHER" id="PTHR43537">
    <property type="entry name" value="TRANSCRIPTIONAL REGULATOR, GNTR FAMILY"/>
    <property type="match status" value="1"/>
</dbReference>
<keyword evidence="1" id="KW-0805">Transcription regulation</keyword>
<dbReference type="PROSITE" id="PS50949">
    <property type="entry name" value="HTH_GNTR"/>
    <property type="match status" value="1"/>
</dbReference>
<dbReference type="AlphaFoldDB" id="A0A4V2MB70"/>
<sequence length="211" mass="23248">MAGQEYVRDAVRDDIASGRLAPGQRLVEADLAEQYGVVRSGVRAALLDLSAEGLVERIPQRGSRVRMLSVEEAIEVTEARMVLESLCAAKAAARISDQGIVDLTALGDRMARAVSEGDDLEYAELDDALHRLIRELSGQRTATTIIERLRVLNIRHHFRMTRLPRRPQTSLEAHLRIIRAIAARDADAASAAMTEHLSDVIDHLTLAAQRV</sequence>
<dbReference type="SMART" id="SM00895">
    <property type="entry name" value="FCD"/>
    <property type="match status" value="1"/>
</dbReference>
<dbReference type="InterPro" id="IPR000524">
    <property type="entry name" value="Tscrpt_reg_HTH_GntR"/>
</dbReference>
<comment type="caution">
    <text evidence="5">The sequence shown here is derived from an EMBL/GenBank/DDBJ whole genome shotgun (WGS) entry which is preliminary data.</text>
</comment>